<feature type="active site" description="Nucleophile" evidence="2">
    <location>
        <position position="12"/>
    </location>
</feature>
<name>A0A4R7HX94_9ACTN</name>
<keyword evidence="4" id="KW-1185">Reference proteome</keyword>
<dbReference type="Proteomes" id="UP000294558">
    <property type="component" value="Unassembled WGS sequence"/>
</dbReference>
<comment type="similarity">
    <text evidence="1">Belongs to the 5'(3')-deoxyribonucleotidase family.</text>
</comment>
<evidence type="ECO:0000256" key="2">
    <source>
        <dbReference type="PIRSR" id="PIRSR610708-1"/>
    </source>
</evidence>
<dbReference type="EMBL" id="SOAU01000001">
    <property type="protein sequence ID" value="TDT15681.1"/>
    <property type="molecule type" value="Genomic_DNA"/>
</dbReference>
<sequence length="217" mass="24850">MSARPDFILGVDLDGVVANHTWRFREIYAGLKGIDPQTLPLERSWDFHEWGFEADEYAVYHRIAVMEHDMFRTMPVMDGAADVLWRLSDAGVWIRIITHRLYVHWGHEKAIADTAAWLDINKIPYRDLCFLGAKPQVEADAYIDDAPHNIEQLRAAGNTVITFEQPYNRGLEGEPRAQTWADVEEIVMGLVTEHTGRFETQLPGFDAGSDRIDKRRG</sequence>
<gene>
    <name evidence="3" type="ORF">BDK89_1257</name>
</gene>
<dbReference type="InterPro" id="IPR023214">
    <property type="entry name" value="HAD_sf"/>
</dbReference>
<dbReference type="Gene3D" id="3.40.50.1000">
    <property type="entry name" value="HAD superfamily/HAD-like"/>
    <property type="match status" value="1"/>
</dbReference>
<dbReference type="SUPFAM" id="SSF56784">
    <property type="entry name" value="HAD-like"/>
    <property type="match status" value="1"/>
</dbReference>
<protein>
    <submittedName>
        <fullName evidence="3">5'(3')-deoxyribonucleotidase</fullName>
    </submittedName>
</protein>
<accession>A0A4R7HX94</accession>
<comment type="caution">
    <text evidence="3">The sequence shown here is derived from an EMBL/GenBank/DDBJ whole genome shotgun (WGS) entry which is preliminary data.</text>
</comment>
<evidence type="ECO:0000313" key="3">
    <source>
        <dbReference type="EMBL" id="TDT15681.1"/>
    </source>
</evidence>
<dbReference type="InterPro" id="IPR010708">
    <property type="entry name" value="5'(3')-deoxyribonucleotidase"/>
</dbReference>
<dbReference type="RefSeq" id="WP_133868116.1">
    <property type="nucleotide sequence ID" value="NZ_JAVJPS010000021.1"/>
</dbReference>
<dbReference type="AlphaFoldDB" id="A0A4R7HX94"/>
<dbReference type="Pfam" id="PF06941">
    <property type="entry name" value="NT5C"/>
    <property type="match status" value="1"/>
</dbReference>
<evidence type="ECO:0000256" key="1">
    <source>
        <dbReference type="ARBA" id="ARBA00009589"/>
    </source>
</evidence>
<dbReference type="GO" id="GO:0008253">
    <property type="term" value="F:5'-nucleotidase activity"/>
    <property type="evidence" value="ECO:0007669"/>
    <property type="project" value="InterPro"/>
</dbReference>
<evidence type="ECO:0000313" key="4">
    <source>
        <dbReference type="Proteomes" id="UP000294558"/>
    </source>
</evidence>
<organism evidence="3 4">
    <name type="scientific">Ilumatobacter fluminis</name>
    <dbReference type="NCBI Taxonomy" id="467091"/>
    <lineage>
        <taxon>Bacteria</taxon>
        <taxon>Bacillati</taxon>
        <taxon>Actinomycetota</taxon>
        <taxon>Acidimicrobiia</taxon>
        <taxon>Acidimicrobiales</taxon>
        <taxon>Ilumatobacteraceae</taxon>
        <taxon>Ilumatobacter</taxon>
    </lineage>
</organism>
<dbReference type="OrthoDB" id="5242740at2"/>
<dbReference type="InterPro" id="IPR036412">
    <property type="entry name" value="HAD-like_sf"/>
</dbReference>
<proteinExistence type="inferred from homology"/>
<dbReference type="GO" id="GO:0009264">
    <property type="term" value="P:deoxyribonucleotide catabolic process"/>
    <property type="evidence" value="ECO:0007669"/>
    <property type="project" value="InterPro"/>
</dbReference>
<feature type="active site" description="Proton donor" evidence="2">
    <location>
        <position position="14"/>
    </location>
</feature>
<reference evidence="3 4" key="1">
    <citation type="submission" date="2019-03" db="EMBL/GenBank/DDBJ databases">
        <title>Sequencing the genomes of 1000 actinobacteria strains.</title>
        <authorList>
            <person name="Klenk H.-P."/>
        </authorList>
    </citation>
    <scope>NUCLEOTIDE SEQUENCE [LARGE SCALE GENOMIC DNA]</scope>
    <source>
        <strain evidence="3 4">DSM 18936</strain>
    </source>
</reference>